<organism evidence="1 2">
    <name type="scientific">Glossina austeni</name>
    <name type="common">Savannah tsetse fly</name>
    <dbReference type="NCBI Taxonomy" id="7395"/>
    <lineage>
        <taxon>Eukaryota</taxon>
        <taxon>Metazoa</taxon>
        <taxon>Ecdysozoa</taxon>
        <taxon>Arthropoda</taxon>
        <taxon>Hexapoda</taxon>
        <taxon>Insecta</taxon>
        <taxon>Pterygota</taxon>
        <taxon>Neoptera</taxon>
        <taxon>Endopterygota</taxon>
        <taxon>Diptera</taxon>
        <taxon>Brachycera</taxon>
        <taxon>Muscomorpha</taxon>
        <taxon>Hippoboscoidea</taxon>
        <taxon>Glossinidae</taxon>
        <taxon>Glossina</taxon>
    </lineage>
</organism>
<sequence length="221" mass="23705">MGSPRGAEHLALMHALELLLRMASMCTLKLLLRGPLDENLATLELVLMLGLPLMTVHIFELVIDDTDIKPSKDSAISVQFGSSVFVSADCSPGACLFFWFADTFTIVFREGVDAMCVDLRSVAYFGAVACVGAKGGAYCEVLLCAGFWIVLCGEAGVDASITDRAGTGKEFSGERKPYFGALVDINMVSGAHKGLRAHMDTDADARFELCDDDGDDIYVDA</sequence>
<dbReference type="EnsemblMetazoa" id="GAUT031415-RA">
    <property type="protein sequence ID" value="GAUT031415-PA"/>
    <property type="gene ID" value="GAUT031415"/>
</dbReference>
<protein>
    <submittedName>
        <fullName evidence="1">Uncharacterized protein</fullName>
    </submittedName>
</protein>
<dbReference type="AlphaFoldDB" id="A0A1A9VAW7"/>
<name>A0A1A9VAW7_GLOAU</name>
<evidence type="ECO:0000313" key="2">
    <source>
        <dbReference type="Proteomes" id="UP000078200"/>
    </source>
</evidence>
<keyword evidence="2" id="KW-1185">Reference proteome</keyword>
<evidence type="ECO:0000313" key="1">
    <source>
        <dbReference type="EnsemblMetazoa" id="GAUT031415-PA"/>
    </source>
</evidence>
<accession>A0A1A9VAW7</accession>
<proteinExistence type="predicted"/>
<dbReference type="Proteomes" id="UP000078200">
    <property type="component" value="Unassembled WGS sequence"/>
</dbReference>
<reference evidence="1" key="1">
    <citation type="submission" date="2020-05" db="UniProtKB">
        <authorList>
            <consortium name="EnsemblMetazoa"/>
        </authorList>
    </citation>
    <scope>IDENTIFICATION</scope>
    <source>
        <strain evidence="1">TTRI</strain>
    </source>
</reference>
<dbReference type="VEuPathDB" id="VectorBase:GAUT031415"/>